<feature type="zinc finger region" description="CR-type" evidence="6">
    <location>
        <begin position="140"/>
        <end position="223"/>
    </location>
</feature>
<dbReference type="AlphaFoldDB" id="A0A2G8SP71"/>
<comment type="caution">
    <text evidence="10">The sequence shown here is derived from an EMBL/GenBank/DDBJ whole genome shotgun (WGS) entry which is preliminary data.</text>
</comment>
<dbReference type="PANTHER" id="PTHR43888">
    <property type="entry name" value="DNAJ-LIKE-2, ISOFORM A-RELATED"/>
    <property type="match status" value="1"/>
</dbReference>
<dbReference type="Gene3D" id="1.10.287.110">
    <property type="entry name" value="DnaJ domain"/>
    <property type="match status" value="1"/>
</dbReference>
<dbReference type="STRING" id="1077348.A0A2G8SP71"/>
<evidence type="ECO:0000256" key="6">
    <source>
        <dbReference type="PROSITE-ProRule" id="PRU00546"/>
    </source>
</evidence>
<dbReference type="HAMAP" id="MF_01152">
    <property type="entry name" value="DnaJ"/>
    <property type="match status" value="1"/>
</dbReference>
<dbReference type="InterPro" id="IPR044713">
    <property type="entry name" value="DNJA1/2-like"/>
</dbReference>
<dbReference type="SUPFAM" id="SSF49493">
    <property type="entry name" value="HSP40/DnaJ peptide-binding domain"/>
    <property type="match status" value="2"/>
</dbReference>
<name>A0A2G8SP71_9APHY</name>
<dbReference type="SUPFAM" id="SSF46565">
    <property type="entry name" value="Chaperone J-domain"/>
    <property type="match status" value="1"/>
</dbReference>
<evidence type="ECO:0000259" key="8">
    <source>
        <dbReference type="PROSITE" id="PS50076"/>
    </source>
</evidence>
<dbReference type="InterPro" id="IPR036869">
    <property type="entry name" value="J_dom_sf"/>
</dbReference>
<feature type="signal peptide" evidence="7">
    <location>
        <begin position="1"/>
        <end position="20"/>
    </location>
</feature>
<accession>A0A2G8SP71</accession>
<feature type="chain" id="PRO_5013560411" evidence="7">
    <location>
        <begin position="21"/>
        <end position="374"/>
    </location>
</feature>
<keyword evidence="7" id="KW-0732">Signal</keyword>
<evidence type="ECO:0000259" key="9">
    <source>
        <dbReference type="PROSITE" id="PS51188"/>
    </source>
</evidence>
<dbReference type="PROSITE" id="PS50076">
    <property type="entry name" value="DNAJ_2"/>
    <property type="match status" value="1"/>
</dbReference>
<proteinExistence type="inferred from homology"/>
<dbReference type="InterPro" id="IPR036410">
    <property type="entry name" value="HSP_DnaJ_Cys-rich_dom_sf"/>
</dbReference>
<evidence type="ECO:0000256" key="3">
    <source>
        <dbReference type="ARBA" id="ARBA00022771"/>
    </source>
</evidence>
<dbReference type="GO" id="GO:0008270">
    <property type="term" value="F:zinc ion binding"/>
    <property type="evidence" value="ECO:0007669"/>
    <property type="project" value="UniProtKB-KW"/>
</dbReference>
<evidence type="ECO:0000313" key="10">
    <source>
        <dbReference type="EMBL" id="PIL35561.1"/>
    </source>
</evidence>
<dbReference type="Pfam" id="PF01556">
    <property type="entry name" value="DnaJ_C"/>
    <property type="match status" value="1"/>
</dbReference>
<feature type="domain" description="J" evidence="8">
    <location>
        <begin position="22"/>
        <end position="86"/>
    </location>
</feature>
<sequence length="374" mass="41986">MGSLTLFVFLVLSLVLLANAADLYKVLDLSRSASEQDIRKAYKRLSRKYHPDKNKEPGAEEKFVEIAHAYEVLSDSTKRQIYDRHGEEGLKAHEGGQQQHANPFDMFQSFFGGGHTGHQVRKGPTSISEFEVTLADIYTGASIDFMVKKRILCDHCRGTGAASTNDIHECKACGGQGVRIVRQQIMPGMFTQSQVTCNECGGRGTTIGKKCPHCHGNKVMDHTQHYTLEVPKGVPEGHEVVFEGEADESPDWEPGDVVIRIRSKKERGGWRRKESGLYWRETLSVEEALLGFERNLTHLDGHIIELQRDGVTQPGYVQTIVGEGLPIFERPTDHGDLYVEYSVILPTEISPERKKRLRAAFHREGAEHHPTDEL</sequence>
<dbReference type="Proteomes" id="UP000230002">
    <property type="component" value="Unassembled WGS sequence"/>
</dbReference>
<protein>
    <submittedName>
        <fullName evidence="10">Transporter</fullName>
    </submittedName>
</protein>
<keyword evidence="1 6" id="KW-0479">Metal-binding</keyword>
<evidence type="ECO:0000256" key="7">
    <source>
        <dbReference type="SAM" id="SignalP"/>
    </source>
</evidence>
<dbReference type="GO" id="GO:0009408">
    <property type="term" value="P:response to heat"/>
    <property type="evidence" value="ECO:0007669"/>
    <property type="project" value="InterPro"/>
</dbReference>
<evidence type="ECO:0000313" key="11">
    <source>
        <dbReference type="Proteomes" id="UP000230002"/>
    </source>
</evidence>
<dbReference type="InterPro" id="IPR018253">
    <property type="entry name" value="DnaJ_domain_CS"/>
</dbReference>
<dbReference type="Pfam" id="PF00684">
    <property type="entry name" value="DnaJ_CXXCXGXG"/>
    <property type="match status" value="1"/>
</dbReference>
<dbReference type="SUPFAM" id="SSF57938">
    <property type="entry name" value="DnaJ/Hsp40 cysteine-rich domain"/>
    <property type="match status" value="1"/>
</dbReference>
<dbReference type="InterPro" id="IPR001623">
    <property type="entry name" value="DnaJ_domain"/>
</dbReference>
<keyword evidence="3 6" id="KW-0863">Zinc-finger</keyword>
<evidence type="ECO:0000256" key="2">
    <source>
        <dbReference type="ARBA" id="ARBA00022737"/>
    </source>
</evidence>
<feature type="domain" description="CR-type" evidence="9">
    <location>
        <begin position="140"/>
        <end position="223"/>
    </location>
</feature>
<organism evidence="10 11">
    <name type="scientific">Ganoderma sinense ZZ0214-1</name>
    <dbReference type="NCBI Taxonomy" id="1077348"/>
    <lineage>
        <taxon>Eukaryota</taxon>
        <taxon>Fungi</taxon>
        <taxon>Dikarya</taxon>
        <taxon>Basidiomycota</taxon>
        <taxon>Agaricomycotina</taxon>
        <taxon>Agaricomycetes</taxon>
        <taxon>Polyporales</taxon>
        <taxon>Polyporaceae</taxon>
        <taxon>Ganoderma</taxon>
    </lineage>
</organism>
<dbReference type="Gene3D" id="2.60.260.20">
    <property type="entry name" value="Urease metallochaperone UreE, N-terminal domain"/>
    <property type="match status" value="2"/>
</dbReference>
<keyword evidence="5" id="KW-0143">Chaperone</keyword>
<evidence type="ECO:0000256" key="1">
    <source>
        <dbReference type="ARBA" id="ARBA00022723"/>
    </source>
</evidence>
<dbReference type="InterPro" id="IPR001305">
    <property type="entry name" value="HSP_DnaJ_Cys-rich_dom"/>
</dbReference>
<dbReference type="FunFam" id="2.60.260.20:FF:000013">
    <property type="entry name" value="DnaJ subfamily B member 11"/>
    <property type="match status" value="1"/>
</dbReference>
<dbReference type="InterPro" id="IPR002939">
    <property type="entry name" value="DnaJ_C"/>
</dbReference>
<evidence type="ECO:0000256" key="4">
    <source>
        <dbReference type="ARBA" id="ARBA00022833"/>
    </source>
</evidence>
<dbReference type="CDD" id="cd10719">
    <property type="entry name" value="DnaJ_zf"/>
    <property type="match status" value="1"/>
</dbReference>
<dbReference type="OrthoDB" id="550424at2759"/>
<keyword evidence="11" id="KW-1185">Reference proteome</keyword>
<dbReference type="SMART" id="SM00271">
    <property type="entry name" value="DnaJ"/>
    <property type="match status" value="1"/>
</dbReference>
<dbReference type="EMBL" id="AYKW01000003">
    <property type="protein sequence ID" value="PIL35561.1"/>
    <property type="molecule type" value="Genomic_DNA"/>
</dbReference>
<dbReference type="CDD" id="cd10747">
    <property type="entry name" value="DnaJ_C"/>
    <property type="match status" value="1"/>
</dbReference>
<dbReference type="FunFam" id="2.10.230.10:FF:000002">
    <property type="entry name" value="Molecular chaperone DnaJ"/>
    <property type="match status" value="1"/>
</dbReference>
<dbReference type="InterPro" id="IPR008971">
    <property type="entry name" value="HSP40/DnaJ_pept-bd"/>
</dbReference>
<dbReference type="GO" id="GO:0005524">
    <property type="term" value="F:ATP binding"/>
    <property type="evidence" value="ECO:0007669"/>
    <property type="project" value="InterPro"/>
</dbReference>
<evidence type="ECO:0000256" key="5">
    <source>
        <dbReference type="ARBA" id="ARBA00023186"/>
    </source>
</evidence>
<dbReference type="GO" id="GO:0030544">
    <property type="term" value="F:Hsp70 protein binding"/>
    <property type="evidence" value="ECO:0007669"/>
    <property type="project" value="InterPro"/>
</dbReference>
<dbReference type="InterPro" id="IPR012724">
    <property type="entry name" value="DnaJ"/>
</dbReference>
<keyword evidence="4 6" id="KW-0862">Zinc</keyword>
<dbReference type="PROSITE" id="PS00636">
    <property type="entry name" value="DNAJ_1"/>
    <property type="match status" value="1"/>
</dbReference>
<dbReference type="PROSITE" id="PS51188">
    <property type="entry name" value="ZF_CR"/>
    <property type="match status" value="1"/>
</dbReference>
<dbReference type="Pfam" id="PF00226">
    <property type="entry name" value="DnaJ"/>
    <property type="match status" value="1"/>
</dbReference>
<dbReference type="PRINTS" id="PR00625">
    <property type="entry name" value="JDOMAIN"/>
</dbReference>
<dbReference type="Gene3D" id="2.10.230.10">
    <property type="entry name" value="Heat shock protein DnaJ, cysteine-rich domain"/>
    <property type="match status" value="1"/>
</dbReference>
<reference evidence="10 11" key="1">
    <citation type="journal article" date="2015" name="Sci. Rep.">
        <title>Chromosome-level genome map provides insights into diverse defense mechanisms in the medicinal fungus Ganoderma sinense.</title>
        <authorList>
            <person name="Zhu Y."/>
            <person name="Xu J."/>
            <person name="Sun C."/>
            <person name="Zhou S."/>
            <person name="Xu H."/>
            <person name="Nelson D.R."/>
            <person name="Qian J."/>
            <person name="Song J."/>
            <person name="Luo H."/>
            <person name="Xiang L."/>
            <person name="Li Y."/>
            <person name="Xu Z."/>
            <person name="Ji A."/>
            <person name="Wang L."/>
            <person name="Lu S."/>
            <person name="Hayward A."/>
            <person name="Sun W."/>
            <person name="Li X."/>
            <person name="Schwartz D.C."/>
            <person name="Wang Y."/>
            <person name="Chen S."/>
        </authorList>
    </citation>
    <scope>NUCLEOTIDE SEQUENCE [LARGE SCALE GENOMIC DNA]</scope>
    <source>
        <strain evidence="10 11">ZZ0214-1</strain>
    </source>
</reference>
<dbReference type="GO" id="GO:0051082">
    <property type="term" value="F:unfolded protein binding"/>
    <property type="evidence" value="ECO:0007669"/>
    <property type="project" value="InterPro"/>
</dbReference>
<keyword evidence="2" id="KW-0677">Repeat</keyword>
<dbReference type="GO" id="GO:0006457">
    <property type="term" value="P:protein folding"/>
    <property type="evidence" value="ECO:0007669"/>
    <property type="project" value="InterPro"/>
</dbReference>
<gene>
    <name evidence="10" type="ORF">GSI_02289</name>
</gene>
<dbReference type="CDD" id="cd06257">
    <property type="entry name" value="DnaJ"/>
    <property type="match status" value="1"/>
</dbReference>